<feature type="non-terminal residue" evidence="1">
    <location>
        <position position="1"/>
    </location>
</feature>
<name>A0ACA9Q6M1_9GLOM</name>
<organism evidence="1 2">
    <name type="scientific">Acaulospora colombiana</name>
    <dbReference type="NCBI Taxonomy" id="27376"/>
    <lineage>
        <taxon>Eukaryota</taxon>
        <taxon>Fungi</taxon>
        <taxon>Fungi incertae sedis</taxon>
        <taxon>Mucoromycota</taxon>
        <taxon>Glomeromycotina</taxon>
        <taxon>Glomeromycetes</taxon>
        <taxon>Diversisporales</taxon>
        <taxon>Acaulosporaceae</taxon>
        <taxon>Acaulospora</taxon>
    </lineage>
</organism>
<feature type="non-terminal residue" evidence="1">
    <location>
        <position position="154"/>
    </location>
</feature>
<dbReference type="Proteomes" id="UP000789525">
    <property type="component" value="Unassembled WGS sequence"/>
</dbReference>
<dbReference type="EMBL" id="CAJVPT010046561">
    <property type="protein sequence ID" value="CAG8738348.1"/>
    <property type="molecule type" value="Genomic_DNA"/>
</dbReference>
<gene>
    <name evidence="1" type="ORF">ACOLOM_LOCUS12028</name>
</gene>
<evidence type="ECO:0000313" key="2">
    <source>
        <dbReference type="Proteomes" id="UP000789525"/>
    </source>
</evidence>
<evidence type="ECO:0000313" key="1">
    <source>
        <dbReference type="EMBL" id="CAG8738348.1"/>
    </source>
</evidence>
<reference evidence="1" key="1">
    <citation type="submission" date="2021-06" db="EMBL/GenBank/DDBJ databases">
        <authorList>
            <person name="Kallberg Y."/>
            <person name="Tangrot J."/>
            <person name="Rosling A."/>
        </authorList>
    </citation>
    <scope>NUCLEOTIDE SEQUENCE</scope>
    <source>
        <strain evidence="1">CL356</strain>
    </source>
</reference>
<protein>
    <submittedName>
        <fullName evidence="1">11030_t:CDS:1</fullName>
    </submittedName>
</protein>
<sequence length="154" mass="16983">MSTVHETAKLGFGSGTNELYDRARPTYPPPALNFIRSKLEGKGPFDIIEVASGTGLFTRTLLAHPEWQDSIGSLRAVEPSEGMRTTFASKTDDSRISLKDGTFISTGEESESADAVMIAQAFHWAHPAYDETMKEIARILKPNGTAFFIWNLED</sequence>
<proteinExistence type="predicted"/>
<keyword evidence="2" id="KW-1185">Reference proteome</keyword>
<comment type="caution">
    <text evidence="1">The sequence shown here is derived from an EMBL/GenBank/DDBJ whole genome shotgun (WGS) entry which is preliminary data.</text>
</comment>
<accession>A0ACA9Q6M1</accession>